<dbReference type="PATRIC" id="fig|644801.3.peg.856"/>
<evidence type="ECO:0000313" key="6">
    <source>
        <dbReference type="EMBL" id="AGA85466.1"/>
    </source>
</evidence>
<dbReference type="HOGENOM" id="CLU_030167_1_0_6"/>
<evidence type="ECO:0000259" key="4">
    <source>
        <dbReference type="Pfam" id="PF07804"/>
    </source>
</evidence>
<dbReference type="EMBL" id="CP003071">
    <property type="protein sequence ID" value="AGA85466.1"/>
    <property type="molecule type" value="Genomic_DNA"/>
</dbReference>
<name>L0GHL6_STUST</name>
<dbReference type="GO" id="GO:0005829">
    <property type="term" value="C:cytosol"/>
    <property type="evidence" value="ECO:0007669"/>
    <property type="project" value="TreeGrafter"/>
</dbReference>
<reference evidence="6 7" key="1">
    <citation type="submission" date="2011-10" db="EMBL/GenBank/DDBJ databases">
        <title>Complete sequence of chromosome of Pseudomonas stutzeri RCH2.</title>
        <authorList>
            <consortium name="US DOE Joint Genome Institute"/>
            <person name="Lucas S."/>
            <person name="Han J."/>
            <person name="Lapidus A."/>
            <person name="Cheng J.-F."/>
            <person name="Goodwin L."/>
            <person name="Pitluck S."/>
            <person name="Peters L."/>
            <person name="Ovchinnikova G."/>
            <person name="Zeytun A."/>
            <person name="Lu M."/>
            <person name="Detter J.C."/>
            <person name="Han C."/>
            <person name="Tapia R."/>
            <person name="Land M."/>
            <person name="Hauser L."/>
            <person name="Kyrpides N."/>
            <person name="Ivanova N."/>
            <person name="Pagani I."/>
            <person name="Chakraborty R."/>
            <person name="Arkin A."/>
            <person name="Dehal P."/>
            <person name="Wall J."/>
            <person name="Hazen T."/>
            <person name="Woyke T."/>
        </authorList>
    </citation>
    <scope>NUCLEOTIDE SEQUENCE [LARGE SCALE GENOMIC DNA]</scope>
    <source>
        <strain evidence="6 7">RCH2</strain>
    </source>
</reference>
<dbReference type="AlphaFoldDB" id="L0GHL6"/>
<dbReference type="eggNOG" id="COG3550">
    <property type="taxonomic scope" value="Bacteria"/>
</dbReference>
<dbReference type="STRING" id="644801.Psest_0873"/>
<evidence type="ECO:0000256" key="1">
    <source>
        <dbReference type="ARBA" id="ARBA00010164"/>
    </source>
</evidence>
<dbReference type="RefSeq" id="WP_015275809.1">
    <property type="nucleotide sequence ID" value="NC_019936.1"/>
</dbReference>
<evidence type="ECO:0000256" key="2">
    <source>
        <dbReference type="ARBA" id="ARBA00022679"/>
    </source>
</evidence>
<dbReference type="InterPro" id="IPR017508">
    <property type="entry name" value="HipA_N1"/>
</dbReference>
<dbReference type="InterPro" id="IPR012893">
    <property type="entry name" value="HipA-like_C"/>
</dbReference>
<organism evidence="6 7">
    <name type="scientific">Stutzerimonas stutzeri RCH2</name>
    <dbReference type="NCBI Taxonomy" id="644801"/>
    <lineage>
        <taxon>Bacteria</taxon>
        <taxon>Pseudomonadati</taxon>
        <taxon>Pseudomonadota</taxon>
        <taxon>Gammaproteobacteria</taxon>
        <taxon>Pseudomonadales</taxon>
        <taxon>Pseudomonadaceae</taxon>
        <taxon>Stutzerimonas</taxon>
    </lineage>
</organism>
<sequence>MERQLNVWINDVLVGVLREFNGLWAFAYSQEWLSRPDAHALSPGLPLQPNEHVDGASVRPVQWHFDNLLPEEGQRLLIAQSIGAAVADAFSLLQRFGAESAGSLTLLPPGQQPLAGGKQTLTHEVLSLRIREMPRVPLAERSAKKMSLAGAQHKVAVIYQDGELLEPTGSTPSTHILKPDHPDIAWGHSAVNEWFVMTLAKRLGLDVPAVSRLYVPQPIYLVERFDRSFTHAQWQRLHCIDACQLTGLSREYKYSAGSVQKLSDIAKLCVPSVKAREALFKWLVFNALVGNEDAHLKNLSFLVGRKGVVLAPFYDLLSTAVYGTRAFDQDKWPTQSTLAWPLNGVLCLHEITGAVLIDAGVGMGIKPATAKKHIDALAGKIYQQATALQNEVQRQNEALSEAQPALRATFNGEMRLLRAIVEIVIREMASQVSGATGIR</sequence>
<dbReference type="PANTHER" id="PTHR37419:SF1">
    <property type="entry name" value="SERINE_THREONINE-PROTEIN KINASE TOXIN HIPA"/>
    <property type="match status" value="1"/>
</dbReference>
<gene>
    <name evidence="6" type="ORF">Psest_0873</name>
</gene>
<feature type="domain" description="HipA-like C-terminal" evidence="4">
    <location>
        <begin position="146"/>
        <end position="334"/>
    </location>
</feature>
<feature type="domain" description="HipA N-terminal subdomain 1" evidence="5">
    <location>
        <begin position="5"/>
        <end position="106"/>
    </location>
</feature>
<dbReference type="GO" id="GO:0004674">
    <property type="term" value="F:protein serine/threonine kinase activity"/>
    <property type="evidence" value="ECO:0007669"/>
    <property type="project" value="TreeGrafter"/>
</dbReference>
<dbReference type="NCBIfam" id="TIGR03071">
    <property type="entry name" value="couple_hipA"/>
    <property type="match status" value="1"/>
</dbReference>
<evidence type="ECO:0000313" key="7">
    <source>
        <dbReference type="Proteomes" id="UP000010820"/>
    </source>
</evidence>
<dbReference type="Gene3D" id="1.10.1070.20">
    <property type="match status" value="1"/>
</dbReference>
<protein>
    <submittedName>
        <fullName evidence="6">HipA domain-containing protein</fullName>
    </submittedName>
</protein>
<dbReference type="Pfam" id="PF13657">
    <property type="entry name" value="Couple_hipA"/>
    <property type="match status" value="1"/>
</dbReference>
<dbReference type="KEGG" id="psh:Psest_0873"/>
<dbReference type="Proteomes" id="UP000010820">
    <property type="component" value="Chromosome"/>
</dbReference>
<dbReference type="PANTHER" id="PTHR37419">
    <property type="entry name" value="SERINE/THREONINE-PROTEIN KINASE TOXIN HIPA"/>
    <property type="match status" value="1"/>
</dbReference>
<keyword evidence="2" id="KW-0808">Transferase</keyword>
<comment type="similarity">
    <text evidence="1">Belongs to the HipA Ser/Thr kinase family.</text>
</comment>
<evidence type="ECO:0000256" key="3">
    <source>
        <dbReference type="ARBA" id="ARBA00022777"/>
    </source>
</evidence>
<evidence type="ECO:0000259" key="5">
    <source>
        <dbReference type="Pfam" id="PF13657"/>
    </source>
</evidence>
<keyword evidence="3" id="KW-0418">Kinase</keyword>
<dbReference type="InterPro" id="IPR052028">
    <property type="entry name" value="HipA_Ser/Thr_kinase"/>
</dbReference>
<proteinExistence type="inferred from homology"/>
<dbReference type="Pfam" id="PF07804">
    <property type="entry name" value="HipA_C"/>
    <property type="match status" value="1"/>
</dbReference>
<accession>L0GHL6</accession>